<name>W4GAD9_APHAT</name>
<dbReference type="CDD" id="cd16449">
    <property type="entry name" value="RING-HC"/>
    <property type="match status" value="1"/>
</dbReference>
<dbReference type="SUPFAM" id="SSF52540">
    <property type="entry name" value="P-loop containing nucleoside triphosphate hydrolases"/>
    <property type="match status" value="1"/>
</dbReference>
<dbReference type="Gene3D" id="3.30.40.10">
    <property type="entry name" value="Zinc/RING finger domain, C3HC4 (zinc finger)"/>
    <property type="match status" value="1"/>
</dbReference>
<evidence type="ECO:0000256" key="17">
    <source>
        <dbReference type="PROSITE-ProRule" id="PRU00175"/>
    </source>
</evidence>
<keyword evidence="5" id="KW-0227">DNA damage</keyword>
<dbReference type="InterPro" id="IPR006555">
    <property type="entry name" value="ATP-dep_Helicase_C"/>
</dbReference>
<proteinExistence type="predicted"/>
<evidence type="ECO:0000256" key="4">
    <source>
        <dbReference type="ARBA" id="ARBA00022741"/>
    </source>
</evidence>
<evidence type="ECO:0000256" key="7">
    <source>
        <dbReference type="ARBA" id="ARBA00022806"/>
    </source>
</evidence>
<dbReference type="GO" id="GO:0003677">
    <property type="term" value="F:DNA binding"/>
    <property type="evidence" value="ECO:0007669"/>
    <property type="project" value="UniProtKB-KW"/>
</dbReference>
<keyword evidence="17" id="KW-0862">Zinc</keyword>
<evidence type="ECO:0000259" key="20">
    <source>
        <dbReference type="PROSITE" id="PS51193"/>
    </source>
</evidence>
<evidence type="ECO:0000256" key="9">
    <source>
        <dbReference type="ARBA" id="ARBA00023004"/>
    </source>
</evidence>
<dbReference type="GO" id="GO:0006281">
    <property type="term" value="P:DNA repair"/>
    <property type="evidence" value="ECO:0007669"/>
    <property type="project" value="UniProtKB-KW"/>
</dbReference>
<dbReference type="GO" id="GO:0051539">
    <property type="term" value="F:4 iron, 4 sulfur cluster binding"/>
    <property type="evidence" value="ECO:0007669"/>
    <property type="project" value="UniProtKB-KW"/>
</dbReference>
<dbReference type="GO" id="GO:0090657">
    <property type="term" value="P:telomeric loop disassembly"/>
    <property type="evidence" value="ECO:0007669"/>
    <property type="project" value="TreeGrafter"/>
</dbReference>
<gene>
    <name evidence="21" type="ORF">H257_09133</name>
</gene>
<evidence type="ECO:0000256" key="2">
    <source>
        <dbReference type="ARBA" id="ARBA00022485"/>
    </source>
</evidence>
<dbReference type="GO" id="GO:0010569">
    <property type="term" value="P:regulation of double-strand break repair via homologous recombination"/>
    <property type="evidence" value="ECO:0007669"/>
    <property type="project" value="TreeGrafter"/>
</dbReference>
<keyword evidence="10" id="KW-0411">Iron-sulfur</keyword>
<evidence type="ECO:0000259" key="19">
    <source>
        <dbReference type="PROSITE" id="PS50089"/>
    </source>
</evidence>
<dbReference type="GO" id="GO:0070182">
    <property type="term" value="F:DNA polymerase binding"/>
    <property type="evidence" value="ECO:0007669"/>
    <property type="project" value="TreeGrafter"/>
</dbReference>
<feature type="compositionally biased region" description="Low complexity" evidence="18">
    <location>
        <begin position="897"/>
        <end position="910"/>
    </location>
</feature>
<dbReference type="Pfam" id="PF23109">
    <property type="entry name" value="ARCH_RTEL1"/>
    <property type="match status" value="1"/>
</dbReference>
<evidence type="ECO:0000256" key="15">
    <source>
        <dbReference type="ARBA" id="ARBA00049360"/>
    </source>
</evidence>
<dbReference type="NCBIfam" id="TIGR00604">
    <property type="entry name" value="rad3"/>
    <property type="match status" value="1"/>
</dbReference>
<keyword evidence="3" id="KW-0479">Metal-binding</keyword>
<evidence type="ECO:0000313" key="21">
    <source>
        <dbReference type="EMBL" id="ETV76642.1"/>
    </source>
</evidence>
<feature type="region of interest" description="Disordered" evidence="18">
    <location>
        <begin position="72"/>
        <end position="95"/>
    </location>
</feature>
<keyword evidence="8" id="KW-0067">ATP-binding</keyword>
<dbReference type="GO" id="GO:0045910">
    <property type="term" value="P:negative regulation of DNA recombination"/>
    <property type="evidence" value="ECO:0007669"/>
    <property type="project" value="TreeGrafter"/>
</dbReference>
<evidence type="ECO:0000256" key="14">
    <source>
        <dbReference type="ARBA" id="ARBA00023242"/>
    </source>
</evidence>
<evidence type="ECO:0000256" key="12">
    <source>
        <dbReference type="ARBA" id="ARBA00023204"/>
    </source>
</evidence>
<dbReference type="FunFam" id="3.40.50.300:FF:000431">
    <property type="entry name" value="Regulator of telomere elongation helicase 1"/>
    <property type="match status" value="1"/>
</dbReference>
<dbReference type="Pfam" id="PF13307">
    <property type="entry name" value="Helicase_C_2"/>
    <property type="match status" value="1"/>
</dbReference>
<evidence type="ECO:0000256" key="11">
    <source>
        <dbReference type="ARBA" id="ARBA00023125"/>
    </source>
</evidence>
<feature type="compositionally biased region" description="Low complexity" evidence="18">
    <location>
        <begin position="757"/>
        <end position="779"/>
    </location>
</feature>
<dbReference type="PROSITE" id="PS50089">
    <property type="entry name" value="ZF_RING_2"/>
    <property type="match status" value="1"/>
</dbReference>
<keyword evidence="2" id="KW-0004">4Fe-4S</keyword>
<evidence type="ECO:0000256" key="6">
    <source>
        <dbReference type="ARBA" id="ARBA00022801"/>
    </source>
</evidence>
<dbReference type="InterPro" id="IPR014013">
    <property type="entry name" value="Helic_SF1/SF2_ATP-bd_DinG/Rad3"/>
</dbReference>
<dbReference type="PROSITE" id="PS51193">
    <property type="entry name" value="HELICASE_ATP_BIND_2"/>
    <property type="match status" value="1"/>
</dbReference>
<feature type="region of interest" description="Disordered" evidence="18">
    <location>
        <begin position="895"/>
        <end position="924"/>
    </location>
</feature>
<dbReference type="EMBL" id="KI913135">
    <property type="protein sequence ID" value="ETV76642.1"/>
    <property type="molecule type" value="Genomic_DNA"/>
</dbReference>
<evidence type="ECO:0000256" key="10">
    <source>
        <dbReference type="ARBA" id="ARBA00023014"/>
    </source>
</evidence>
<dbReference type="VEuPathDB" id="FungiDB:H257_09133"/>
<evidence type="ECO:0000256" key="5">
    <source>
        <dbReference type="ARBA" id="ARBA00022763"/>
    </source>
</evidence>
<keyword evidence="13" id="KW-0413">Isomerase</keyword>
<dbReference type="InterPro" id="IPR006554">
    <property type="entry name" value="Helicase-like_DEXD_c2"/>
</dbReference>
<dbReference type="SMART" id="SM00491">
    <property type="entry name" value="HELICc2"/>
    <property type="match status" value="1"/>
</dbReference>
<evidence type="ECO:0000256" key="3">
    <source>
        <dbReference type="ARBA" id="ARBA00022723"/>
    </source>
</evidence>
<keyword evidence="9" id="KW-0408">Iron</keyword>
<comment type="catalytic activity">
    <reaction evidence="15">
        <text>ATP + H2O = ADP + phosphate + H(+)</text>
        <dbReference type="Rhea" id="RHEA:13065"/>
        <dbReference type="ChEBI" id="CHEBI:15377"/>
        <dbReference type="ChEBI" id="CHEBI:15378"/>
        <dbReference type="ChEBI" id="CHEBI:30616"/>
        <dbReference type="ChEBI" id="CHEBI:43474"/>
        <dbReference type="ChEBI" id="CHEBI:456216"/>
    </reaction>
</comment>
<dbReference type="GO" id="GO:0016818">
    <property type="term" value="F:hydrolase activity, acting on acid anhydrides, in phosphorus-containing anhydrides"/>
    <property type="evidence" value="ECO:0007669"/>
    <property type="project" value="InterPro"/>
</dbReference>
<protein>
    <recommendedName>
        <fullName evidence="16">Regulator of telomere elongation helicase 1 homolog</fullName>
    </recommendedName>
</protein>
<feature type="region of interest" description="Disordered" evidence="18">
    <location>
        <begin position="795"/>
        <end position="826"/>
    </location>
</feature>
<dbReference type="InterPro" id="IPR013020">
    <property type="entry name" value="Rad3/Chl1-like"/>
</dbReference>
<dbReference type="InterPro" id="IPR027417">
    <property type="entry name" value="P-loop_NTPase"/>
</dbReference>
<dbReference type="SMART" id="SM00488">
    <property type="entry name" value="DEXDc2"/>
    <property type="match status" value="1"/>
</dbReference>
<dbReference type="GO" id="GO:0005524">
    <property type="term" value="F:ATP binding"/>
    <property type="evidence" value="ECO:0007669"/>
    <property type="project" value="UniProtKB-KW"/>
</dbReference>
<dbReference type="InterPro" id="IPR010614">
    <property type="entry name" value="RAD3-like_helicase_DEAD"/>
</dbReference>
<keyword evidence="6" id="KW-0378">Hydrolase</keyword>
<dbReference type="GO" id="GO:1904430">
    <property type="term" value="P:negative regulation of t-circle formation"/>
    <property type="evidence" value="ECO:0007669"/>
    <property type="project" value="TreeGrafter"/>
</dbReference>
<sequence>MPTLQIGGIPVSFPFTPYDSQVVYMEKVIQSLEFKQNALLESPTGTGKTLCLLCATLAWRLHRLKQLRAASNKPKVQYETTTSRPDDTDDNDDQGVADKLPKIIYASRTHSQLKQVVKELKQTAYKPKVAILGSREHLCVHPEVSQMRGTQQNHTCRQAVRAQQCTYKAGYDRQAKSKRHAAALPILDIEELVTTMKGREVCPFYLSRDMLVAADLVFMPYNYLIEPFVRNSLGVTLENAVLIFDEAHNVESVATEAASYSLSSLDVQGCIKEVDECHGLLVNGRIQPGEDTYLNSQSAQTLKSLLMEIHTGLNTFPLNDKGGCTKPGAFIFEFFNQFNITFETAPMVVTITEQVIEAMSDYSQSNPRNSKLDQLLTFLRTIYRDKEHHHVMAKQYRVHIQEERIQPAPGGRGRSSYSRPVSSTQRMFHYWCFHPGVAMHEIMENKVHNIILTSGTLSPLATTVKELGIPFPIQLENSHVIDPSQVWVGVVGTGVTGKKLNASYESRSSPDYAAELGNTLVNITRLVPNGLLVFFPSYSILDQCTGQWQQLTGTTGSIWDRLGALKTIFVEPKNRVEFTGVVQAYHDAIRDRPTAGAIFFAVCRGKVSEGIDFSDENGRAVVITGLPFPPTKDPKIVLKKAFLDNQVVPPHELKLTGNQWYVQQASRAVNQAVGRVIRHRHDYGAIILLDERFAYNQQKGTLSKWLQPHVHVTASYGEAHGGLTRFFRRNKEHAAATAAVDAKVKALDTFQRPPPASSSSIPTPASSSSSSSKPFITSKPSDVLASQVPIGDGQSFVPPAKLQAVPRPPFPSLPTTRKPPPPVTAKSTKLELLVHETRQLMTPTQVTAFISYMRDPRRYLPEIDALLDAYPSLRRHIAPMLPPRSVAHAMDQLNQLSSSSTSSMAAPTSSSKRKRPSSSSAASQPAATVVNPQCSICFDIVQTTSAPPCGHLCCVRCWQKLQLPDKTIPCPVCKQTFHADAFTRVVAAAPKRLK</sequence>
<reference evidence="21" key="1">
    <citation type="submission" date="2013-12" db="EMBL/GenBank/DDBJ databases">
        <title>The Genome Sequence of Aphanomyces astaci APO3.</title>
        <authorList>
            <consortium name="The Broad Institute Genomics Platform"/>
            <person name="Russ C."/>
            <person name="Tyler B."/>
            <person name="van West P."/>
            <person name="Dieguez-Uribeondo J."/>
            <person name="Young S.K."/>
            <person name="Zeng Q."/>
            <person name="Gargeya S."/>
            <person name="Fitzgerald M."/>
            <person name="Abouelleil A."/>
            <person name="Alvarado L."/>
            <person name="Chapman S.B."/>
            <person name="Gainer-Dewar J."/>
            <person name="Goldberg J."/>
            <person name="Griggs A."/>
            <person name="Gujja S."/>
            <person name="Hansen M."/>
            <person name="Howarth C."/>
            <person name="Imamovic A."/>
            <person name="Ireland A."/>
            <person name="Larimer J."/>
            <person name="McCowan C."/>
            <person name="Murphy C."/>
            <person name="Pearson M."/>
            <person name="Poon T.W."/>
            <person name="Priest M."/>
            <person name="Roberts A."/>
            <person name="Saif S."/>
            <person name="Shea T."/>
            <person name="Sykes S."/>
            <person name="Wortman J."/>
            <person name="Nusbaum C."/>
            <person name="Birren B."/>
        </authorList>
    </citation>
    <scope>NUCLEOTIDE SEQUENCE [LARGE SCALE GENOMIC DNA]</scope>
    <source>
        <strain evidence="21">APO3</strain>
    </source>
</reference>
<dbReference type="GO" id="GO:0003678">
    <property type="term" value="F:DNA helicase activity"/>
    <property type="evidence" value="ECO:0007669"/>
    <property type="project" value="InterPro"/>
</dbReference>
<keyword evidence="14" id="KW-0539">Nucleus</keyword>
<feature type="domain" description="RING-type" evidence="19">
    <location>
        <begin position="934"/>
        <end position="974"/>
    </location>
</feature>
<dbReference type="Pfam" id="PF06733">
    <property type="entry name" value="DEAD_2"/>
    <property type="match status" value="1"/>
</dbReference>
<dbReference type="InterPro" id="IPR013083">
    <property type="entry name" value="Znf_RING/FYVE/PHD"/>
</dbReference>
<evidence type="ECO:0000256" key="16">
    <source>
        <dbReference type="ARBA" id="ARBA00073810"/>
    </source>
</evidence>
<dbReference type="GO" id="GO:0005634">
    <property type="term" value="C:nucleus"/>
    <property type="evidence" value="ECO:0007669"/>
    <property type="project" value="UniProtKB-SubCell"/>
</dbReference>
<dbReference type="CDD" id="cd18788">
    <property type="entry name" value="SF2_C_XPD"/>
    <property type="match status" value="1"/>
</dbReference>
<evidence type="ECO:0000256" key="8">
    <source>
        <dbReference type="ARBA" id="ARBA00022840"/>
    </source>
</evidence>
<keyword evidence="12" id="KW-0234">DNA repair</keyword>
<evidence type="ECO:0000256" key="18">
    <source>
        <dbReference type="SAM" id="MobiDB-lite"/>
    </source>
</evidence>
<keyword evidence="11" id="KW-0238">DNA-binding</keyword>
<feature type="region of interest" description="Disordered" evidence="18">
    <location>
        <begin position="750"/>
        <end position="779"/>
    </location>
</feature>
<dbReference type="Gene3D" id="3.40.50.300">
    <property type="entry name" value="P-loop containing nucleotide triphosphate hydrolases"/>
    <property type="match status" value="2"/>
</dbReference>
<dbReference type="PANTHER" id="PTHR11472:SF34">
    <property type="entry name" value="REGULATOR OF TELOMERE ELONGATION HELICASE 1"/>
    <property type="match status" value="1"/>
</dbReference>
<dbReference type="PANTHER" id="PTHR11472">
    <property type="entry name" value="DNA REPAIR DEAD HELICASE RAD3/XP-D SUBFAMILY MEMBER"/>
    <property type="match status" value="1"/>
</dbReference>
<dbReference type="GO" id="GO:0008270">
    <property type="term" value="F:zinc ion binding"/>
    <property type="evidence" value="ECO:0007669"/>
    <property type="project" value="UniProtKB-KW"/>
</dbReference>
<dbReference type="OrthoDB" id="19182at2759"/>
<dbReference type="SUPFAM" id="SSF57850">
    <property type="entry name" value="RING/U-box"/>
    <property type="match status" value="1"/>
</dbReference>
<dbReference type="RefSeq" id="XP_009833554.1">
    <property type="nucleotide sequence ID" value="XM_009835252.1"/>
</dbReference>
<accession>W4GAD9</accession>
<evidence type="ECO:0000256" key="1">
    <source>
        <dbReference type="ARBA" id="ARBA00004123"/>
    </source>
</evidence>
<dbReference type="STRING" id="112090.W4GAD9"/>
<dbReference type="InterPro" id="IPR001841">
    <property type="entry name" value="Znf_RING"/>
</dbReference>
<dbReference type="AlphaFoldDB" id="W4GAD9"/>
<comment type="subcellular location">
    <subcellularLocation>
        <location evidence="1">Nucleus</location>
    </subcellularLocation>
</comment>
<feature type="domain" description="Helicase ATP-binding" evidence="20">
    <location>
        <begin position="7"/>
        <end position="310"/>
    </location>
</feature>
<keyword evidence="17" id="KW-0863">Zinc-finger</keyword>
<organism evidence="21">
    <name type="scientific">Aphanomyces astaci</name>
    <name type="common">Crayfish plague agent</name>
    <dbReference type="NCBI Taxonomy" id="112090"/>
    <lineage>
        <taxon>Eukaryota</taxon>
        <taxon>Sar</taxon>
        <taxon>Stramenopiles</taxon>
        <taxon>Oomycota</taxon>
        <taxon>Saprolegniomycetes</taxon>
        <taxon>Saprolegniales</taxon>
        <taxon>Verrucalvaceae</taxon>
        <taxon>Aphanomyces</taxon>
    </lineage>
</organism>
<keyword evidence="7" id="KW-0347">Helicase</keyword>
<keyword evidence="4" id="KW-0547">Nucleotide-binding</keyword>
<dbReference type="GeneID" id="20811129"/>
<dbReference type="CDD" id="cd17970">
    <property type="entry name" value="DEAHc_FancJ"/>
    <property type="match status" value="1"/>
</dbReference>
<feature type="compositionally biased region" description="Pro residues" evidence="18">
    <location>
        <begin position="806"/>
        <end position="823"/>
    </location>
</feature>
<dbReference type="InterPro" id="IPR045028">
    <property type="entry name" value="DinG/Rad3-like"/>
</dbReference>
<evidence type="ECO:0000256" key="13">
    <source>
        <dbReference type="ARBA" id="ARBA00023235"/>
    </source>
</evidence>
<dbReference type="Pfam" id="PF13920">
    <property type="entry name" value="zf-C3HC4_3"/>
    <property type="match status" value="1"/>
</dbReference>
<dbReference type="InterPro" id="IPR057498">
    <property type="entry name" value="Rtel1_ARCH"/>
</dbReference>